<feature type="compositionally biased region" description="Acidic residues" evidence="1">
    <location>
        <begin position="261"/>
        <end position="280"/>
    </location>
</feature>
<feature type="compositionally biased region" description="Low complexity" evidence="1">
    <location>
        <begin position="328"/>
        <end position="340"/>
    </location>
</feature>
<feature type="compositionally biased region" description="Acidic residues" evidence="1">
    <location>
        <begin position="484"/>
        <end position="499"/>
    </location>
</feature>
<evidence type="ECO:0000313" key="3">
    <source>
        <dbReference type="Proteomes" id="UP000815677"/>
    </source>
</evidence>
<organism evidence="2 3">
    <name type="scientific">Mycena chlorophos</name>
    <name type="common">Agaric fungus</name>
    <name type="synonym">Agaricus chlorophos</name>
    <dbReference type="NCBI Taxonomy" id="658473"/>
    <lineage>
        <taxon>Eukaryota</taxon>
        <taxon>Fungi</taxon>
        <taxon>Dikarya</taxon>
        <taxon>Basidiomycota</taxon>
        <taxon>Agaricomycotina</taxon>
        <taxon>Agaricomycetes</taxon>
        <taxon>Agaricomycetidae</taxon>
        <taxon>Agaricales</taxon>
        <taxon>Marasmiineae</taxon>
        <taxon>Mycenaceae</taxon>
        <taxon>Mycena</taxon>
    </lineage>
</organism>
<feature type="compositionally biased region" description="Pro residues" evidence="1">
    <location>
        <begin position="151"/>
        <end position="164"/>
    </location>
</feature>
<evidence type="ECO:0000256" key="1">
    <source>
        <dbReference type="SAM" id="MobiDB-lite"/>
    </source>
</evidence>
<feature type="compositionally biased region" description="Low complexity" evidence="1">
    <location>
        <begin position="165"/>
        <end position="181"/>
    </location>
</feature>
<dbReference type="EMBL" id="DF844314">
    <property type="protein sequence ID" value="GAT48178.1"/>
    <property type="molecule type" value="Genomic_DNA"/>
</dbReference>
<proteinExistence type="predicted"/>
<feature type="compositionally biased region" description="Pro residues" evidence="1">
    <location>
        <begin position="315"/>
        <end position="327"/>
    </location>
</feature>
<feature type="compositionally biased region" description="Low complexity" evidence="1">
    <location>
        <begin position="415"/>
        <end position="446"/>
    </location>
</feature>
<dbReference type="Proteomes" id="UP000815677">
    <property type="component" value="Unassembled WGS sequence"/>
</dbReference>
<feature type="compositionally biased region" description="Basic and acidic residues" evidence="1">
    <location>
        <begin position="374"/>
        <end position="384"/>
    </location>
</feature>
<feature type="compositionally biased region" description="Acidic residues" evidence="1">
    <location>
        <begin position="236"/>
        <end position="247"/>
    </location>
</feature>
<feature type="compositionally biased region" description="Basic residues" evidence="1">
    <location>
        <begin position="1"/>
        <end position="11"/>
    </location>
</feature>
<gene>
    <name evidence="2" type="ORF">MCHLO_05608</name>
</gene>
<accession>A0ABQ0LAP8</accession>
<feature type="region of interest" description="Disordered" evidence="1">
    <location>
        <begin position="134"/>
        <end position="212"/>
    </location>
</feature>
<sequence>MTPAIKSRRRQGLSQLQVPPLHSEWRLTMSMDDEGVEIFDFPRPPSHRPQQHSSSDESCSSDDHASPVSSPPTTPATSPITPTHPRPLARCKTIKPLTITKRAVSPRPQLETVEDAEAEDDVFYASDARNYVTLSPPLPASFPRTIQRSPSPKPEPTCPLPPVPSSSSRPTHSRTPSNSSSQFGSPPNYSRPISFSAAGSRPPLRSDAHPYARESGDFHCYSVYAPLIENTPPIDSLEEIPSEDDEALSLSPIIATRNPDLEVDSDLELELDQSQDEAKEEEEKPLPLPPYTGWHPRPQVRASELRGLGFALPRTPTPSPTPSPATPPLRSRWSTSTLSSVRDLPSTSSETSPFNARAFAKRYFSAPRVARASPGKEKELKDKPAATNKSPKGKGKGKLTVSDVRVLLSPPPPTATSAPLLITPSSSSYFNYSSQSQSDSGCFSSSLPRTSTESRETFIMPTARSEIGHSHSRTSSGESGMSFEADDDADDDDDDDDDLVGLGLRSRRRRRKPIPAFLGMHAR</sequence>
<feature type="region of interest" description="Disordered" evidence="1">
    <location>
        <begin position="232"/>
        <end position="523"/>
    </location>
</feature>
<evidence type="ECO:0000313" key="2">
    <source>
        <dbReference type="EMBL" id="GAT48178.1"/>
    </source>
</evidence>
<protein>
    <submittedName>
        <fullName evidence="2">Uncharacterized protein</fullName>
    </submittedName>
</protein>
<name>A0ABQ0LAP8_MYCCL</name>
<feature type="compositionally biased region" description="Polar residues" evidence="1">
    <location>
        <begin position="345"/>
        <end position="354"/>
    </location>
</feature>
<keyword evidence="3" id="KW-1185">Reference proteome</keyword>
<reference evidence="2" key="1">
    <citation type="submission" date="2014-09" db="EMBL/GenBank/DDBJ databases">
        <title>Genome sequence of the luminous mushroom Mycena chlorophos for searching fungal bioluminescence genes.</title>
        <authorList>
            <person name="Tanaka Y."/>
            <person name="Kasuga D."/>
            <person name="Oba Y."/>
            <person name="Hase S."/>
            <person name="Sato K."/>
            <person name="Oba Y."/>
            <person name="Sakakibara Y."/>
        </authorList>
    </citation>
    <scope>NUCLEOTIDE SEQUENCE</scope>
</reference>
<feature type="compositionally biased region" description="Polar residues" evidence="1">
    <location>
        <begin position="182"/>
        <end position="193"/>
    </location>
</feature>
<feature type="region of interest" description="Disordered" evidence="1">
    <location>
        <begin position="1"/>
        <end position="22"/>
    </location>
</feature>
<feature type="region of interest" description="Disordered" evidence="1">
    <location>
        <begin position="36"/>
        <end position="115"/>
    </location>
</feature>